<evidence type="ECO:0000256" key="1">
    <source>
        <dbReference type="SAM" id="Phobius"/>
    </source>
</evidence>
<dbReference type="RefSeq" id="WP_048694085.1">
    <property type="nucleotide sequence ID" value="NZ_KQ130498.1"/>
</dbReference>
<keyword evidence="3" id="KW-1185">Reference proteome</keyword>
<comment type="caution">
    <text evidence="2">The sequence shown here is derived from an EMBL/GenBank/DDBJ whole genome shotgun (WGS) entry which is preliminary data.</text>
</comment>
<keyword evidence="1" id="KW-1133">Transmembrane helix</keyword>
<feature type="transmembrane region" description="Helical" evidence="1">
    <location>
        <begin position="35"/>
        <end position="55"/>
    </location>
</feature>
<evidence type="ECO:0000313" key="2">
    <source>
        <dbReference type="EMBL" id="KMT64345.1"/>
    </source>
</evidence>
<feature type="transmembrane region" description="Helical" evidence="1">
    <location>
        <begin position="145"/>
        <end position="168"/>
    </location>
</feature>
<proteinExistence type="predicted"/>
<dbReference type="EMBL" id="LAZL01000026">
    <property type="protein sequence ID" value="KMT64345.1"/>
    <property type="molecule type" value="Genomic_DNA"/>
</dbReference>
<evidence type="ECO:0000313" key="3">
    <source>
        <dbReference type="Proteomes" id="UP000037600"/>
    </source>
</evidence>
<name>A0A0J8GNH2_9ALTE</name>
<gene>
    <name evidence="2" type="ORF">XM47_14685</name>
</gene>
<dbReference type="NCBIfam" id="NF037959">
    <property type="entry name" value="MFS_SpdSyn"/>
    <property type="match status" value="1"/>
</dbReference>
<feature type="transmembrane region" description="Helical" evidence="1">
    <location>
        <begin position="107"/>
        <end position="133"/>
    </location>
</feature>
<protein>
    <submittedName>
        <fullName evidence="2">Glycosyl transferase</fullName>
    </submittedName>
</protein>
<dbReference type="OrthoDB" id="9761985at2"/>
<keyword evidence="2" id="KW-0808">Transferase</keyword>
<dbReference type="AlphaFoldDB" id="A0A0J8GNH2"/>
<sequence>MQKITISLLAFCAGFSIMSFELLGGRMLAPYFGSSVYVWGSIITVFMLALSIGYLSGGKYSLYRPNLKKFAIIFLVASIALLPAIYFSEYFFEFVFQRVEDPRYGSLLASCLVFLVPSMIMGMIAPYSVRLLTVSADSSGSTAGFLYFISTLGSAIGTIMTSFYLVLWLEVDQILWFILSILATCSGLAFASFYFTNSKILATNENTLSTEN</sequence>
<dbReference type="SUPFAM" id="SSF103473">
    <property type="entry name" value="MFS general substrate transporter"/>
    <property type="match status" value="1"/>
</dbReference>
<dbReference type="InterPro" id="IPR036259">
    <property type="entry name" value="MFS_trans_sf"/>
</dbReference>
<accession>A0A0J8GNH2</accession>
<dbReference type="STRING" id="1513271.XM47_14685"/>
<dbReference type="GO" id="GO:0016740">
    <property type="term" value="F:transferase activity"/>
    <property type="evidence" value="ECO:0007669"/>
    <property type="project" value="UniProtKB-KW"/>
</dbReference>
<feature type="transmembrane region" description="Helical" evidence="1">
    <location>
        <begin position="67"/>
        <end position="87"/>
    </location>
</feature>
<reference evidence="2 3" key="1">
    <citation type="submission" date="2015-04" db="EMBL/GenBank/DDBJ databases">
        <title>Draft Genome Sequence of the Novel Agar-Digesting Marine Bacterium Q1.</title>
        <authorList>
            <person name="Li Y."/>
            <person name="Li D."/>
            <person name="Chen G."/>
            <person name="Du Z."/>
        </authorList>
    </citation>
    <scope>NUCLEOTIDE SEQUENCE [LARGE SCALE GENOMIC DNA]</scope>
    <source>
        <strain evidence="2 3">Q1</strain>
    </source>
</reference>
<dbReference type="Proteomes" id="UP000037600">
    <property type="component" value="Unassembled WGS sequence"/>
</dbReference>
<keyword evidence="1" id="KW-0812">Transmembrane</keyword>
<feature type="transmembrane region" description="Helical" evidence="1">
    <location>
        <begin position="174"/>
        <end position="195"/>
    </location>
</feature>
<keyword evidence="1" id="KW-0472">Membrane</keyword>
<organism evidence="2 3">
    <name type="scientific">Catenovulum maritimum</name>
    <dbReference type="NCBI Taxonomy" id="1513271"/>
    <lineage>
        <taxon>Bacteria</taxon>
        <taxon>Pseudomonadati</taxon>
        <taxon>Pseudomonadota</taxon>
        <taxon>Gammaproteobacteria</taxon>
        <taxon>Alteromonadales</taxon>
        <taxon>Alteromonadaceae</taxon>
        <taxon>Catenovulum</taxon>
    </lineage>
</organism>